<organism evidence="2 3">
    <name type="scientific">Saccharata proteae CBS 121410</name>
    <dbReference type="NCBI Taxonomy" id="1314787"/>
    <lineage>
        <taxon>Eukaryota</taxon>
        <taxon>Fungi</taxon>
        <taxon>Dikarya</taxon>
        <taxon>Ascomycota</taxon>
        <taxon>Pezizomycotina</taxon>
        <taxon>Dothideomycetes</taxon>
        <taxon>Dothideomycetes incertae sedis</taxon>
        <taxon>Botryosphaeriales</taxon>
        <taxon>Saccharataceae</taxon>
        <taxon>Saccharata</taxon>
    </lineage>
</organism>
<dbReference type="AlphaFoldDB" id="A0A9P4HP90"/>
<evidence type="ECO:0000313" key="2">
    <source>
        <dbReference type="EMBL" id="KAF2083121.1"/>
    </source>
</evidence>
<sequence length="97" mass="10450">MSGAPCGRQDAAGPRSQATATGAKASITYIPSTRSNGRRQWTWEQAAPAHWQPRAERAGGNVPEPEPEPEPEPAPVPAPAPSDGNWNGRDMEETHRR</sequence>
<evidence type="ECO:0000256" key="1">
    <source>
        <dbReference type="SAM" id="MobiDB-lite"/>
    </source>
</evidence>
<protein>
    <submittedName>
        <fullName evidence="2">Uncharacterized protein</fullName>
    </submittedName>
</protein>
<accession>A0A9P4HP90</accession>
<dbReference type="EMBL" id="ML978928">
    <property type="protein sequence ID" value="KAF2083121.1"/>
    <property type="molecule type" value="Genomic_DNA"/>
</dbReference>
<reference evidence="2" key="1">
    <citation type="journal article" date="2020" name="Stud. Mycol.">
        <title>101 Dothideomycetes genomes: a test case for predicting lifestyles and emergence of pathogens.</title>
        <authorList>
            <person name="Haridas S."/>
            <person name="Albert R."/>
            <person name="Binder M."/>
            <person name="Bloem J."/>
            <person name="Labutti K."/>
            <person name="Salamov A."/>
            <person name="Andreopoulos B."/>
            <person name="Baker S."/>
            <person name="Barry K."/>
            <person name="Bills G."/>
            <person name="Bluhm B."/>
            <person name="Cannon C."/>
            <person name="Castanera R."/>
            <person name="Culley D."/>
            <person name="Daum C."/>
            <person name="Ezra D."/>
            <person name="Gonzalez J."/>
            <person name="Henrissat B."/>
            <person name="Kuo A."/>
            <person name="Liang C."/>
            <person name="Lipzen A."/>
            <person name="Lutzoni F."/>
            <person name="Magnuson J."/>
            <person name="Mondo S."/>
            <person name="Nolan M."/>
            <person name="Ohm R."/>
            <person name="Pangilinan J."/>
            <person name="Park H.-J."/>
            <person name="Ramirez L."/>
            <person name="Alfaro M."/>
            <person name="Sun H."/>
            <person name="Tritt A."/>
            <person name="Yoshinaga Y."/>
            <person name="Zwiers L.-H."/>
            <person name="Turgeon B."/>
            <person name="Goodwin S."/>
            <person name="Spatafora J."/>
            <person name="Crous P."/>
            <person name="Grigoriev I."/>
        </authorList>
    </citation>
    <scope>NUCLEOTIDE SEQUENCE</scope>
    <source>
        <strain evidence="2">CBS 121410</strain>
    </source>
</reference>
<gene>
    <name evidence="2" type="ORF">K490DRAFT_70180</name>
</gene>
<feature type="compositionally biased region" description="Polar residues" evidence="1">
    <location>
        <begin position="29"/>
        <end position="43"/>
    </location>
</feature>
<dbReference type="Proteomes" id="UP000799776">
    <property type="component" value="Unassembled WGS sequence"/>
</dbReference>
<feature type="region of interest" description="Disordered" evidence="1">
    <location>
        <begin position="1"/>
        <end position="97"/>
    </location>
</feature>
<evidence type="ECO:0000313" key="3">
    <source>
        <dbReference type="Proteomes" id="UP000799776"/>
    </source>
</evidence>
<comment type="caution">
    <text evidence="2">The sequence shown here is derived from an EMBL/GenBank/DDBJ whole genome shotgun (WGS) entry which is preliminary data.</text>
</comment>
<proteinExistence type="predicted"/>
<name>A0A9P4HP90_9PEZI</name>
<keyword evidence="3" id="KW-1185">Reference proteome</keyword>